<organism evidence="1 2">
    <name type="scientific">Smittium simulii</name>
    <dbReference type="NCBI Taxonomy" id="133385"/>
    <lineage>
        <taxon>Eukaryota</taxon>
        <taxon>Fungi</taxon>
        <taxon>Fungi incertae sedis</taxon>
        <taxon>Zoopagomycota</taxon>
        <taxon>Kickxellomycotina</taxon>
        <taxon>Harpellomycetes</taxon>
        <taxon>Harpellales</taxon>
        <taxon>Legeriomycetaceae</taxon>
        <taxon>Smittium</taxon>
    </lineage>
</organism>
<accession>A0A2T9Y4G7</accession>
<evidence type="ECO:0000313" key="2">
    <source>
        <dbReference type="Proteomes" id="UP000245383"/>
    </source>
</evidence>
<feature type="non-terminal residue" evidence="1">
    <location>
        <position position="1"/>
    </location>
</feature>
<protein>
    <submittedName>
        <fullName evidence="1">Uncharacterized protein</fullName>
    </submittedName>
</protein>
<evidence type="ECO:0000313" key="1">
    <source>
        <dbReference type="EMBL" id="PVU87207.1"/>
    </source>
</evidence>
<gene>
    <name evidence="1" type="ORF">BB561_006432</name>
</gene>
<comment type="caution">
    <text evidence="1">The sequence shown here is derived from an EMBL/GenBank/DDBJ whole genome shotgun (WGS) entry which is preliminary data.</text>
</comment>
<reference evidence="1 2" key="1">
    <citation type="journal article" date="2018" name="MBio">
        <title>Comparative Genomics Reveals the Core Gene Toolbox for the Fungus-Insect Symbiosis.</title>
        <authorList>
            <person name="Wang Y."/>
            <person name="Stata M."/>
            <person name="Wang W."/>
            <person name="Stajich J.E."/>
            <person name="White M.M."/>
            <person name="Moncalvo J.M."/>
        </authorList>
    </citation>
    <scope>NUCLEOTIDE SEQUENCE [LARGE SCALE GENOMIC DNA]</scope>
    <source>
        <strain evidence="1 2">SWE-8-4</strain>
    </source>
</reference>
<sequence>HIKRILDVQASILGQANQNHLSKKFISWPSVYILIEANNNILSVVLDISADNSIINRYLKSGLDVQFEDNIIVSVEFLIIDKGAVPIMLDLNVFQRPYCNVDYKNEMINIEVGINTYSTQMFSKEILIEIKEILFQESDVCDLEDQAIKISRSIKWKYLLNLIENAYTCNANLGRYSTEEKETIKINRMLGNNIIKTSKSL</sequence>
<name>A0A2T9Y4G7_9FUNG</name>
<keyword evidence="2" id="KW-1185">Reference proteome</keyword>
<dbReference type="Proteomes" id="UP000245383">
    <property type="component" value="Unassembled WGS sequence"/>
</dbReference>
<dbReference type="AlphaFoldDB" id="A0A2T9Y4G7"/>
<dbReference type="EMBL" id="MBFR01000540">
    <property type="protein sequence ID" value="PVU87207.1"/>
    <property type="molecule type" value="Genomic_DNA"/>
</dbReference>
<proteinExistence type="predicted"/>